<organism evidence="1 2">
    <name type="scientific">Flavobacterium zepuense</name>
    <dbReference type="NCBI Taxonomy" id="2593302"/>
    <lineage>
        <taxon>Bacteria</taxon>
        <taxon>Pseudomonadati</taxon>
        <taxon>Bacteroidota</taxon>
        <taxon>Flavobacteriia</taxon>
        <taxon>Flavobacteriales</taxon>
        <taxon>Flavobacteriaceae</taxon>
        <taxon>Flavobacterium</taxon>
    </lineage>
</organism>
<accession>A0A552V5T0</accession>
<comment type="caution">
    <text evidence="1">The sequence shown here is derived from an EMBL/GenBank/DDBJ whole genome shotgun (WGS) entry which is preliminary data.</text>
</comment>
<dbReference type="RefSeq" id="WP_143372465.1">
    <property type="nucleotide sequence ID" value="NZ_VJVZ01000003.1"/>
</dbReference>
<name>A0A552V5T0_9FLAO</name>
<dbReference type="OrthoDB" id="995060at2"/>
<evidence type="ECO:0000313" key="2">
    <source>
        <dbReference type="Proteomes" id="UP000320643"/>
    </source>
</evidence>
<dbReference type="AlphaFoldDB" id="A0A552V5T0"/>
<gene>
    <name evidence="1" type="ORF">FMM05_06145</name>
</gene>
<evidence type="ECO:0000313" key="1">
    <source>
        <dbReference type="EMBL" id="TRW25801.1"/>
    </source>
</evidence>
<sequence length="324" mass="37627">MLEEQDETYARVIRDSEKNVLMVKMLSNFFNHKDLFAVLVRTNVIHNLFASNKNLDINKLELFHVQYTTSLIDLFQKLKKAKEQQYLLISDEIYINDDLIKKLEKETEGRNFIQEARRHAQEVSVKLKELYSLLADNKQDLIAWGDVLAFSTRMGQEFYRETGTEQFERLTSGASRKTYESNNAVIERKLMGRLNILNFRVKFACGLSCNNQYAEVYEFVDSNDRFVFVNNTKAFYFLDDEVAKTADLSKNLSNKGSIVTDMKLKNEQLKEKLSTIKTSMPNDVENVLAAYLEKISGVDFLEELQNVDEQTNILRAMLNINITK</sequence>
<dbReference type="Proteomes" id="UP000320643">
    <property type="component" value="Unassembled WGS sequence"/>
</dbReference>
<protein>
    <submittedName>
        <fullName evidence="1">Uncharacterized protein</fullName>
    </submittedName>
</protein>
<reference evidence="1 2" key="1">
    <citation type="submission" date="2019-07" db="EMBL/GenBank/DDBJ databases">
        <title>Flavobacterium sp. nov., isolated from glacier ice.</title>
        <authorList>
            <person name="Liu Q."/>
            <person name="Xin Y.-H."/>
        </authorList>
    </citation>
    <scope>NUCLEOTIDE SEQUENCE [LARGE SCALE GENOMIC DNA]</scope>
    <source>
        <strain evidence="1 2">ZT4R6</strain>
    </source>
</reference>
<proteinExistence type="predicted"/>
<keyword evidence="2" id="KW-1185">Reference proteome</keyword>
<dbReference type="EMBL" id="VJVZ01000003">
    <property type="protein sequence ID" value="TRW25801.1"/>
    <property type="molecule type" value="Genomic_DNA"/>
</dbReference>